<feature type="compositionally biased region" description="Polar residues" evidence="1">
    <location>
        <begin position="350"/>
        <end position="366"/>
    </location>
</feature>
<evidence type="ECO:0000256" key="1">
    <source>
        <dbReference type="SAM" id="MobiDB-lite"/>
    </source>
</evidence>
<evidence type="ECO:0000313" key="3">
    <source>
        <dbReference type="Proteomes" id="UP000294933"/>
    </source>
</evidence>
<dbReference type="STRING" id="50990.A0A4Y7PQX7"/>
<feature type="compositionally biased region" description="Low complexity" evidence="1">
    <location>
        <begin position="367"/>
        <end position="397"/>
    </location>
</feature>
<evidence type="ECO:0000313" key="2">
    <source>
        <dbReference type="EMBL" id="TDL17262.1"/>
    </source>
</evidence>
<dbReference type="AlphaFoldDB" id="A0A4Y7PQX7"/>
<dbReference type="Proteomes" id="UP000294933">
    <property type="component" value="Unassembled WGS sequence"/>
</dbReference>
<feature type="compositionally biased region" description="Acidic residues" evidence="1">
    <location>
        <begin position="483"/>
        <end position="496"/>
    </location>
</feature>
<organism evidence="2 3">
    <name type="scientific">Rickenella mellea</name>
    <dbReference type="NCBI Taxonomy" id="50990"/>
    <lineage>
        <taxon>Eukaryota</taxon>
        <taxon>Fungi</taxon>
        <taxon>Dikarya</taxon>
        <taxon>Basidiomycota</taxon>
        <taxon>Agaricomycotina</taxon>
        <taxon>Agaricomycetes</taxon>
        <taxon>Hymenochaetales</taxon>
        <taxon>Rickenellaceae</taxon>
        <taxon>Rickenella</taxon>
    </lineage>
</organism>
<feature type="compositionally biased region" description="Polar residues" evidence="1">
    <location>
        <begin position="439"/>
        <end position="456"/>
    </location>
</feature>
<accession>A0A4Y7PQX7</accession>
<feature type="compositionally biased region" description="Acidic residues" evidence="1">
    <location>
        <begin position="504"/>
        <end position="514"/>
    </location>
</feature>
<name>A0A4Y7PQX7_9AGAM</name>
<protein>
    <submittedName>
        <fullName evidence="2">Uncharacterized protein</fullName>
    </submittedName>
</protein>
<feature type="region of interest" description="Disordered" evidence="1">
    <location>
        <begin position="161"/>
        <end position="180"/>
    </location>
</feature>
<proteinExistence type="predicted"/>
<feature type="compositionally biased region" description="Basic residues" evidence="1">
    <location>
        <begin position="321"/>
        <end position="330"/>
    </location>
</feature>
<feature type="compositionally biased region" description="Low complexity" evidence="1">
    <location>
        <begin position="458"/>
        <end position="469"/>
    </location>
</feature>
<feature type="compositionally biased region" description="Low complexity" evidence="1">
    <location>
        <begin position="413"/>
        <end position="438"/>
    </location>
</feature>
<gene>
    <name evidence="2" type="ORF">BD410DRAFT_843715</name>
</gene>
<dbReference type="OrthoDB" id="2803783at2759"/>
<feature type="region of interest" description="Disordered" evidence="1">
    <location>
        <begin position="284"/>
        <end position="516"/>
    </location>
</feature>
<feature type="compositionally biased region" description="Acidic residues" evidence="1">
    <location>
        <begin position="284"/>
        <end position="300"/>
    </location>
</feature>
<sequence length="703" mass="77798">MLDKTGEEPLQEHLDEVDALEAKWTKPQEFLVVPEDKDDEKMTKEAFDAKWKIKRSREEVISGWFYRRNTKITKKGRVDPWKPIMESFFKSTGKCPARQAPWVVYGRIYYEDHVKATYEERWKASNQPKNMSLKMRNECIKEAFDKESPELKEEIETLAREENEAARRKHKQLSEVSDDPEIQEELIRRMPAIVKPLLEVISEHMGLKVLLLAGKAKGNNKFVFTGAHVGETIGTKNLNWDKHDPEGWTQMAKCFAGFLNHTIGMLLPSMLASILLNELSLVLEEEDEDEDEDEEADETGDGGGSLNMEDGDANEGTSREKKARNRKSRAKEKAKEKGKASGASRRKATIASSSGSHQPGRQSTRANPSASLPTPLASTSTTPNSSTPTITTSTGGIAVTANVTPPPPDTEPVAAYVGGHGAAGTSATAPSSTISISANSQFTRDNAEHPTNNGNKISGVSGECESGSGADETGDGADKTGDSAEETGDSAEELGDGTERLEDGAEELEDGAEESGDKVVVEKWLADLQAKLPTGNAWGWLRMHFKCLAAMNYSAEWVATVRAWAEMEQLGDGNGSKPLPATHRPERVPWWTKRHQPAKSPQILNIPEYVEMWNKWWTVLSKDLQKSFQLGKKGFLNVLVTLKWWRDSVKGDDLAGWNDAVAKVKGFMELLRDDNRTKCAKCAGPALDYDVNGSPLKKRQKRK</sequence>
<reference evidence="2 3" key="1">
    <citation type="submission" date="2018-06" db="EMBL/GenBank/DDBJ databases">
        <title>A transcriptomic atlas of mushroom development highlights an independent origin of complex multicellularity.</title>
        <authorList>
            <consortium name="DOE Joint Genome Institute"/>
            <person name="Krizsan K."/>
            <person name="Almasi E."/>
            <person name="Merenyi Z."/>
            <person name="Sahu N."/>
            <person name="Viragh M."/>
            <person name="Koszo T."/>
            <person name="Mondo S."/>
            <person name="Kiss B."/>
            <person name="Balint B."/>
            <person name="Kues U."/>
            <person name="Barry K."/>
            <person name="Hegedus J.C."/>
            <person name="Henrissat B."/>
            <person name="Johnson J."/>
            <person name="Lipzen A."/>
            <person name="Ohm R."/>
            <person name="Nagy I."/>
            <person name="Pangilinan J."/>
            <person name="Yan J."/>
            <person name="Xiong Y."/>
            <person name="Grigoriev I.V."/>
            <person name="Hibbett D.S."/>
            <person name="Nagy L.G."/>
        </authorList>
    </citation>
    <scope>NUCLEOTIDE SEQUENCE [LARGE SCALE GENOMIC DNA]</scope>
    <source>
        <strain evidence="2 3">SZMC22713</strain>
    </source>
</reference>
<keyword evidence="3" id="KW-1185">Reference proteome</keyword>
<dbReference type="VEuPathDB" id="FungiDB:BD410DRAFT_843715"/>
<dbReference type="EMBL" id="ML170224">
    <property type="protein sequence ID" value="TDL17262.1"/>
    <property type="molecule type" value="Genomic_DNA"/>
</dbReference>